<organism evidence="5 6">
    <name type="scientific">Devosia aurantiaca</name>
    <dbReference type="NCBI Taxonomy" id="2714858"/>
    <lineage>
        <taxon>Bacteria</taxon>
        <taxon>Pseudomonadati</taxon>
        <taxon>Pseudomonadota</taxon>
        <taxon>Alphaproteobacteria</taxon>
        <taxon>Hyphomicrobiales</taxon>
        <taxon>Devosiaceae</taxon>
        <taxon>Devosia</taxon>
    </lineage>
</organism>
<dbReference type="Gene3D" id="3.40.50.720">
    <property type="entry name" value="NAD(P)-binding Rossmann-like Domain"/>
    <property type="match status" value="1"/>
</dbReference>
<dbReference type="PRINTS" id="PR00081">
    <property type="entry name" value="GDHRDH"/>
</dbReference>
<comment type="subcellular location">
    <subcellularLocation>
        <location evidence="1">Endoplasmic reticulum</location>
    </subcellularLocation>
</comment>
<protein>
    <submittedName>
        <fullName evidence="5">SDR family NAD(P)-dependent oxidoreductase</fullName>
    </submittedName>
</protein>
<dbReference type="PIRSF" id="PIRSF000126">
    <property type="entry name" value="11-beta-HSD1"/>
    <property type="match status" value="1"/>
</dbReference>
<evidence type="ECO:0000313" key="6">
    <source>
        <dbReference type="Proteomes" id="UP000474802"/>
    </source>
</evidence>
<name>A0A6M1ST51_9HYPH</name>
<dbReference type="InterPro" id="IPR036291">
    <property type="entry name" value="NAD(P)-bd_dom_sf"/>
</dbReference>
<dbReference type="PRINTS" id="PR00080">
    <property type="entry name" value="SDRFAMILY"/>
</dbReference>
<dbReference type="PROSITE" id="PS00061">
    <property type="entry name" value="ADH_SHORT"/>
    <property type="match status" value="1"/>
</dbReference>
<dbReference type="GO" id="GO:0016491">
    <property type="term" value="F:oxidoreductase activity"/>
    <property type="evidence" value="ECO:0007669"/>
    <property type="project" value="UniProtKB-KW"/>
</dbReference>
<dbReference type="InterPro" id="IPR020904">
    <property type="entry name" value="Sc_DH/Rdtase_CS"/>
</dbReference>
<dbReference type="PANTHER" id="PTHR43899">
    <property type="entry name" value="RH59310P"/>
    <property type="match status" value="1"/>
</dbReference>
<comment type="caution">
    <text evidence="5">The sequence shown here is derived from an EMBL/GenBank/DDBJ whole genome shotgun (WGS) entry which is preliminary data.</text>
</comment>
<gene>
    <name evidence="5" type="ORF">G5575_13555</name>
</gene>
<dbReference type="Proteomes" id="UP000474802">
    <property type="component" value="Unassembled WGS sequence"/>
</dbReference>
<evidence type="ECO:0000256" key="2">
    <source>
        <dbReference type="ARBA" id="ARBA00006484"/>
    </source>
</evidence>
<keyword evidence="6" id="KW-1185">Reference proteome</keyword>
<evidence type="ECO:0000256" key="1">
    <source>
        <dbReference type="ARBA" id="ARBA00004240"/>
    </source>
</evidence>
<dbReference type="EMBL" id="JAALFG010000003">
    <property type="protein sequence ID" value="NGP18542.1"/>
    <property type="molecule type" value="Genomic_DNA"/>
</dbReference>
<keyword evidence="3" id="KW-0560">Oxidoreductase</keyword>
<reference evidence="5 6" key="2">
    <citation type="submission" date="2020-03" db="EMBL/GenBank/DDBJ databases">
        <title>Devosia chinhatensis sp. nov., isolated from a hexachlorocyclohexane (HCH) dump site in India.</title>
        <authorList>
            <person name="Kumar M."/>
            <person name="Lal R."/>
        </authorList>
    </citation>
    <scope>NUCLEOTIDE SEQUENCE [LARGE SCALE GENOMIC DNA]</scope>
    <source>
        <strain evidence="5 6">H239</strain>
    </source>
</reference>
<dbReference type="PANTHER" id="PTHR43899:SF13">
    <property type="entry name" value="RH59310P"/>
    <property type="match status" value="1"/>
</dbReference>
<proteinExistence type="inferred from homology"/>
<dbReference type="SUPFAM" id="SSF51735">
    <property type="entry name" value="NAD(P)-binding Rossmann-fold domains"/>
    <property type="match status" value="1"/>
</dbReference>
<dbReference type="Pfam" id="PF00106">
    <property type="entry name" value="adh_short"/>
    <property type="match status" value="1"/>
</dbReference>
<dbReference type="AlphaFoldDB" id="A0A6M1ST51"/>
<evidence type="ECO:0000313" key="5">
    <source>
        <dbReference type="EMBL" id="NGP18542.1"/>
    </source>
</evidence>
<evidence type="ECO:0000256" key="4">
    <source>
        <dbReference type="RuleBase" id="RU000363"/>
    </source>
</evidence>
<comment type="similarity">
    <text evidence="2 4">Belongs to the short-chain dehydrogenases/reductases (SDR) family.</text>
</comment>
<evidence type="ECO:0000256" key="3">
    <source>
        <dbReference type="ARBA" id="ARBA00023002"/>
    </source>
</evidence>
<dbReference type="InterPro" id="IPR051019">
    <property type="entry name" value="VLCFA-Steroid_DH"/>
</dbReference>
<accession>A0A6M1ST51</accession>
<dbReference type="InterPro" id="IPR002347">
    <property type="entry name" value="SDR_fam"/>
</dbReference>
<reference evidence="5 6" key="1">
    <citation type="submission" date="2020-02" db="EMBL/GenBank/DDBJ databases">
        <authorList>
            <person name="Khan S.A."/>
            <person name="Jeon C.O."/>
            <person name="Chun B.H."/>
        </authorList>
    </citation>
    <scope>NUCLEOTIDE SEQUENCE [LARGE SCALE GENOMIC DNA]</scope>
    <source>
        <strain evidence="5 6">H239</strain>
    </source>
</reference>
<sequence length="266" mass="28044">MGLTMSYSKTALISGASSGIGAVYAERLAARGFNLVLVARRADRLSTLAEKLQQAGSTSVRTIAADLTNEADIGRIENVLRNEAIDLLVNNAGMGPNASTAVMSDADAAATLALNVNALVRLTRAALPSMRTRKTGAIVNVGSVLAFHALPSTSLYSATKAFVLTFSRGVQQEVKDDGIVVQALLPAGTITEFYGTAGLSIDDFDPRVFMTAEQLVDAALAGLDRGEEVTMPSVHDQHLWDDFDAARQKLFGGTQNGAPAERYLVA</sequence>